<proteinExistence type="predicted"/>
<dbReference type="GO" id="GO:0003676">
    <property type="term" value="F:nucleic acid binding"/>
    <property type="evidence" value="ECO:0007669"/>
    <property type="project" value="InterPro"/>
</dbReference>
<dbReference type="SUPFAM" id="SSF53098">
    <property type="entry name" value="Ribonuclease H-like"/>
    <property type="match status" value="1"/>
</dbReference>
<dbReference type="RefSeq" id="WP_052637989.1">
    <property type="nucleotide sequence ID" value="NZ_FO082820.1"/>
</dbReference>
<name>L0NFK8_9HYPH</name>
<organism evidence="2 3">
    <name type="scientific">Pseudorhizobium banfieldiae</name>
    <dbReference type="NCBI Taxonomy" id="1125847"/>
    <lineage>
        <taxon>Bacteria</taxon>
        <taxon>Pseudomonadati</taxon>
        <taxon>Pseudomonadota</taxon>
        <taxon>Alphaproteobacteria</taxon>
        <taxon>Hyphomicrobiales</taxon>
        <taxon>Rhizobiaceae</taxon>
        <taxon>Rhizobium/Agrobacterium group</taxon>
        <taxon>Pseudorhizobium</taxon>
    </lineage>
</organism>
<dbReference type="Pfam" id="PF00929">
    <property type="entry name" value="RNase_T"/>
    <property type="match status" value="1"/>
</dbReference>
<dbReference type="EC" id="3.1.11.-" evidence="2"/>
<dbReference type="SMART" id="SM00479">
    <property type="entry name" value="EXOIII"/>
    <property type="match status" value="1"/>
</dbReference>
<reference evidence="2 3" key="1">
    <citation type="journal article" date="2013" name="Genome Biol. Evol.">
        <title>Life in an arsenic-containing gold mine: genome and physiology of the autotrophic arsenite-oxidizing bacterium rhizobium sp. NT-26.</title>
        <authorList>
            <person name="Andres J."/>
            <person name="Arsene-Ploetze F."/>
            <person name="Barbe V."/>
            <person name="Brochier-Armanet C."/>
            <person name="Cleiss-Arnold J."/>
            <person name="Coppee J.Y."/>
            <person name="Dillies M.A."/>
            <person name="Geist"/>
            <person name="L"/>
            <person name="Joublin A."/>
            <person name="Koechler S."/>
            <person name="Lassalle F."/>
            <person name="Marchal M."/>
            <person name="Medigue C."/>
            <person name="Muller D."/>
            <person name="Nesme X."/>
            <person name="Plewniak F."/>
            <person name="Proux C."/>
            <person name="Ramirez-Bahena M.H."/>
            <person name="Schenowitz C."/>
            <person name="Sismeiro O."/>
            <person name="Vallenet D."/>
            <person name="Santini J.M."/>
            <person name="Bertin P.N."/>
        </authorList>
    </citation>
    <scope>NUCLEOTIDE SEQUENCE [LARGE SCALE GENOMIC DNA]</scope>
    <source>
        <strain evidence="2 3">NT-26</strain>
    </source>
</reference>
<dbReference type="GO" id="GO:0006259">
    <property type="term" value="P:DNA metabolic process"/>
    <property type="evidence" value="ECO:0007669"/>
    <property type="project" value="UniProtKB-ARBA"/>
</dbReference>
<dbReference type="InterPro" id="IPR012337">
    <property type="entry name" value="RNaseH-like_sf"/>
</dbReference>
<dbReference type="Gene3D" id="3.30.420.10">
    <property type="entry name" value="Ribonuclease H-like superfamily/Ribonuclease H"/>
    <property type="match status" value="1"/>
</dbReference>
<dbReference type="EMBL" id="FO082820">
    <property type="protein sequence ID" value="CCF19092.1"/>
    <property type="molecule type" value="Genomic_DNA"/>
</dbReference>
<feature type="domain" description="Exonuclease" evidence="1">
    <location>
        <begin position="2"/>
        <end position="175"/>
    </location>
</feature>
<keyword evidence="2" id="KW-0378">Hydrolase</keyword>
<dbReference type="STRING" id="1125847.NT26_1368"/>
<dbReference type="Proteomes" id="UP000010792">
    <property type="component" value="Chromosome"/>
</dbReference>
<dbReference type="CDD" id="cd06127">
    <property type="entry name" value="DEDDh"/>
    <property type="match status" value="1"/>
</dbReference>
<accession>L0NFK8</accession>
<dbReference type="InterPro" id="IPR036397">
    <property type="entry name" value="RNaseH_sf"/>
</dbReference>
<dbReference type="AlphaFoldDB" id="L0NFK8"/>
<dbReference type="KEGG" id="rht:NT26_1368"/>
<sequence length="244" mass="27510">MKIRVLDFETTDQADEKAKGKTVGIVEIGFTDVDGITGEVSPTESYLVNSGIPIPPQARAVHHISDDMVKDGLPPDEAYRLLMAHMEPGDLFCAHNAAFERTFFAGGVHAWICTMICAKHLWEEAPSYSNQALRYWLDIDRDMQWPTIAMPPHRAGPDSYVTAHILSRMISTHHPSSLLQLTNTPVLQKRVMFGEKHRGQLWADMDRGFLEWVLSPGKNFDEETRRTARHWLNKQSGLSGTPFA</sequence>
<dbReference type="GO" id="GO:0004527">
    <property type="term" value="F:exonuclease activity"/>
    <property type="evidence" value="ECO:0007669"/>
    <property type="project" value="UniProtKB-ARBA"/>
</dbReference>
<evidence type="ECO:0000313" key="3">
    <source>
        <dbReference type="Proteomes" id="UP000010792"/>
    </source>
</evidence>
<protein>
    <submittedName>
        <fullName evidence="2">Exodeoxyribonuclease 10</fullName>
        <ecNumber evidence="2">3.1.11.-</ecNumber>
    </submittedName>
</protein>
<evidence type="ECO:0000259" key="1">
    <source>
        <dbReference type="SMART" id="SM00479"/>
    </source>
</evidence>
<dbReference type="OrthoDB" id="7822240at2"/>
<keyword evidence="3" id="KW-1185">Reference proteome</keyword>
<evidence type="ECO:0000313" key="2">
    <source>
        <dbReference type="EMBL" id="CCF19092.1"/>
    </source>
</evidence>
<dbReference type="InterPro" id="IPR013520">
    <property type="entry name" value="Ribonucl_H"/>
</dbReference>
<gene>
    <name evidence="2" type="ORF">NT26_1368</name>
</gene>